<reference evidence="2" key="1">
    <citation type="submission" date="2023-07" db="EMBL/GenBank/DDBJ databases">
        <authorList>
            <person name="Stuckert A."/>
        </authorList>
    </citation>
    <scope>NUCLEOTIDE SEQUENCE</scope>
</reference>
<evidence type="ECO:0000313" key="3">
    <source>
        <dbReference type="Proteomes" id="UP001176940"/>
    </source>
</evidence>
<dbReference type="EMBL" id="CAUEEQ010060011">
    <property type="protein sequence ID" value="CAJ0964316.1"/>
    <property type="molecule type" value="Genomic_DNA"/>
</dbReference>
<accession>A0ABN9MDE6</accession>
<protein>
    <submittedName>
        <fullName evidence="2">Uncharacterized protein</fullName>
    </submittedName>
</protein>
<proteinExistence type="predicted"/>
<evidence type="ECO:0000313" key="2">
    <source>
        <dbReference type="EMBL" id="CAJ0964316.1"/>
    </source>
</evidence>
<name>A0ABN9MDE6_9NEOB</name>
<evidence type="ECO:0000256" key="1">
    <source>
        <dbReference type="SAM" id="MobiDB-lite"/>
    </source>
</evidence>
<comment type="caution">
    <text evidence="2">The sequence shown here is derived from an EMBL/GenBank/DDBJ whole genome shotgun (WGS) entry which is preliminary data.</text>
</comment>
<feature type="compositionally biased region" description="Pro residues" evidence="1">
    <location>
        <begin position="166"/>
        <end position="176"/>
    </location>
</feature>
<keyword evidence="3" id="KW-1185">Reference proteome</keyword>
<feature type="compositionally biased region" description="Basic and acidic residues" evidence="1">
    <location>
        <begin position="122"/>
        <end position="138"/>
    </location>
</feature>
<feature type="compositionally biased region" description="Gly residues" evidence="1">
    <location>
        <begin position="227"/>
        <end position="241"/>
    </location>
</feature>
<dbReference type="Proteomes" id="UP001176940">
    <property type="component" value="Unassembled WGS sequence"/>
</dbReference>
<feature type="compositionally biased region" description="Basic and acidic residues" evidence="1">
    <location>
        <begin position="149"/>
        <end position="161"/>
    </location>
</feature>
<feature type="compositionally biased region" description="Pro residues" evidence="1">
    <location>
        <begin position="88"/>
        <end position="97"/>
    </location>
</feature>
<sequence>MKISQVLEDQLMSWVMHKSYSSKLKSREEQQKDHKYRASVLSSQVTGSSLLGKSTEKLSATMKYLIFLALVALALSAPPKKPEKLPGGPKPANPPPNGTIYPFDHLNVTGQPPHVNPSSPPHPKDSENSDEHTFDHHNVTGFGNSSKPNHSEDLDDNDHPSHPKPAGGPAPTGKPPAKPESHDKPGQAPKPTPKQHVNGAETHPTGAPPGDRTPESGAIRATLPAIVGGGKPGGLEGQSKF</sequence>
<feature type="region of interest" description="Disordered" evidence="1">
    <location>
        <begin position="79"/>
        <end position="241"/>
    </location>
</feature>
<organism evidence="2 3">
    <name type="scientific">Ranitomeya imitator</name>
    <name type="common">mimic poison frog</name>
    <dbReference type="NCBI Taxonomy" id="111125"/>
    <lineage>
        <taxon>Eukaryota</taxon>
        <taxon>Metazoa</taxon>
        <taxon>Chordata</taxon>
        <taxon>Craniata</taxon>
        <taxon>Vertebrata</taxon>
        <taxon>Euteleostomi</taxon>
        <taxon>Amphibia</taxon>
        <taxon>Batrachia</taxon>
        <taxon>Anura</taxon>
        <taxon>Neobatrachia</taxon>
        <taxon>Hyloidea</taxon>
        <taxon>Dendrobatidae</taxon>
        <taxon>Dendrobatinae</taxon>
        <taxon>Ranitomeya</taxon>
    </lineage>
</organism>
<gene>
    <name evidence="2" type="ORF">RIMI_LOCUS19077686</name>
</gene>